<accession>A0A918JPY8</accession>
<gene>
    <name evidence="3" type="ORF">GCM10011450_25350</name>
</gene>
<organism evidence="3 4">
    <name type="scientific">Advenella faeciporci</name>
    <dbReference type="NCBI Taxonomy" id="797535"/>
    <lineage>
        <taxon>Bacteria</taxon>
        <taxon>Pseudomonadati</taxon>
        <taxon>Pseudomonadota</taxon>
        <taxon>Betaproteobacteria</taxon>
        <taxon>Burkholderiales</taxon>
        <taxon>Alcaligenaceae</taxon>
    </lineage>
</organism>
<dbReference type="InterPro" id="IPR020471">
    <property type="entry name" value="AKR"/>
</dbReference>
<evidence type="ECO:0000313" key="3">
    <source>
        <dbReference type="EMBL" id="GGW94403.1"/>
    </source>
</evidence>
<evidence type="ECO:0000313" key="4">
    <source>
        <dbReference type="Proteomes" id="UP000608345"/>
    </source>
</evidence>
<proteinExistence type="predicted"/>
<reference evidence="3" key="2">
    <citation type="submission" date="2020-09" db="EMBL/GenBank/DDBJ databases">
        <authorList>
            <person name="Sun Q."/>
            <person name="Kim S."/>
        </authorList>
    </citation>
    <scope>NUCLEOTIDE SEQUENCE</scope>
    <source>
        <strain evidence="3">KCTC 23732</strain>
    </source>
</reference>
<name>A0A918JPY8_9BURK</name>
<dbReference type="GO" id="GO:0005737">
    <property type="term" value="C:cytoplasm"/>
    <property type="evidence" value="ECO:0007669"/>
    <property type="project" value="TreeGrafter"/>
</dbReference>
<dbReference type="InterPro" id="IPR036812">
    <property type="entry name" value="NAD(P)_OxRdtase_dom_sf"/>
</dbReference>
<dbReference type="RefSeq" id="WP_189385870.1">
    <property type="nucleotide sequence ID" value="NZ_BAABFY010000008.1"/>
</dbReference>
<dbReference type="InterPro" id="IPR023210">
    <property type="entry name" value="NADP_OxRdtase_dom"/>
</dbReference>
<dbReference type="Gene3D" id="3.20.20.100">
    <property type="entry name" value="NADP-dependent oxidoreductase domain"/>
    <property type="match status" value="1"/>
</dbReference>
<dbReference type="GO" id="GO:0016491">
    <property type="term" value="F:oxidoreductase activity"/>
    <property type="evidence" value="ECO:0007669"/>
    <property type="project" value="UniProtKB-KW"/>
</dbReference>
<keyword evidence="4" id="KW-1185">Reference proteome</keyword>
<comment type="caution">
    <text evidence="3">The sequence shown here is derived from an EMBL/GenBank/DDBJ whole genome shotgun (WGS) entry which is preliminary data.</text>
</comment>
<evidence type="ECO:0000256" key="1">
    <source>
        <dbReference type="ARBA" id="ARBA00023002"/>
    </source>
</evidence>
<dbReference type="PRINTS" id="PR00069">
    <property type="entry name" value="ALDKETRDTASE"/>
</dbReference>
<protein>
    <submittedName>
        <fullName evidence="3">Aldo/keto reductase</fullName>
    </submittedName>
</protein>
<reference evidence="3" key="1">
    <citation type="journal article" date="2014" name="Int. J. Syst. Evol. Microbiol.">
        <title>Complete genome sequence of Corynebacterium casei LMG S-19264T (=DSM 44701T), isolated from a smear-ripened cheese.</title>
        <authorList>
            <consortium name="US DOE Joint Genome Institute (JGI-PGF)"/>
            <person name="Walter F."/>
            <person name="Albersmeier A."/>
            <person name="Kalinowski J."/>
            <person name="Ruckert C."/>
        </authorList>
    </citation>
    <scope>NUCLEOTIDE SEQUENCE</scope>
    <source>
        <strain evidence="3">KCTC 23732</strain>
    </source>
</reference>
<sequence>MKAQRSIGGQPVFPVGLGCMNLSHAYGMPPSEEDGKALLLKALESGINHFDTATLYGFGKNETLVGSVLNAYRQQIFLASKCGMGGVNGKRVIDGRPETIKRQCDESLRRLQTDVIDLYYLHRWDKSVPIEESVGALADLVAQGKIRFIGLSEVSAQTIKKAHQVHPVTAVQNEYSLWSRNPELGALQACREIGANLVAFSPLARGFLGNKLHDVSVLPANDIRLNMPRFSTENYARNLRVLADYAALAQQAGCTPAQLALVWLLEQDPRLIPIPGTTSLVHLLENIQAVSLEIDPVILEKAGQLINQDTIAGNRYPKATLAEIDTEAFEE</sequence>
<dbReference type="EMBL" id="BMYS01000022">
    <property type="protein sequence ID" value="GGW94403.1"/>
    <property type="molecule type" value="Genomic_DNA"/>
</dbReference>
<keyword evidence="1" id="KW-0560">Oxidoreductase</keyword>
<dbReference type="PANTHER" id="PTHR43625">
    <property type="entry name" value="AFLATOXIN B1 ALDEHYDE REDUCTASE"/>
    <property type="match status" value="1"/>
</dbReference>
<dbReference type="InterPro" id="IPR050791">
    <property type="entry name" value="Aldo-Keto_reductase"/>
</dbReference>
<dbReference type="PANTHER" id="PTHR43625:SF40">
    <property type="entry name" value="ALDO-KETO REDUCTASE YAKC [NADP(+)]"/>
    <property type="match status" value="1"/>
</dbReference>
<dbReference type="Proteomes" id="UP000608345">
    <property type="component" value="Unassembled WGS sequence"/>
</dbReference>
<feature type="domain" description="NADP-dependent oxidoreductase" evidence="2">
    <location>
        <begin position="15"/>
        <end position="295"/>
    </location>
</feature>
<evidence type="ECO:0000259" key="2">
    <source>
        <dbReference type="Pfam" id="PF00248"/>
    </source>
</evidence>
<dbReference type="SUPFAM" id="SSF51430">
    <property type="entry name" value="NAD(P)-linked oxidoreductase"/>
    <property type="match status" value="1"/>
</dbReference>
<dbReference type="AlphaFoldDB" id="A0A918JPY8"/>
<dbReference type="PROSITE" id="PS51257">
    <property type="entry name" value="PROKAR_LIPOPROTEIN"/>
    <property type="match status" value="1"/>
</dbReference>
<dbReference type="Pfam" id="PF00248">
    <property type="entry name" value="Aldo_ket_red"/>
    <property type="match status" value="1"/>
</dbReference>